<dbReference type="Gene3D" id="6.10.250.3150">
    <property type="match status" value="1"/>
</dbReference>
<feature type="domain" description="M23ase beta-sheet core" evidence="3">
    <location>
        <begin position="294"/>
        <end position="390"/>
    </location>
</feature>
<organism evidence="4">
    <name type="scientific">marine sediment metagenome</name>
    <dbReference type="NCBI Taxonomy" id="412755"/>
    <lineage>
        <taxon>unclassified sequences</taxon>
        <taxon>metagenomes</taxon>
        <taxon>ecological metagenomes</taxon>
    </lineage>
</organism>
<evidence type="ECO:0000259" key="3">
    <source>
        <dbReference type="Pfam" id="PF01551"/>
    </source>
</evidence>
<proteinExistence type="predicted"/>
<comment type="caution">
    <text evidence="4">The sequence shown here is derived from an EMBL/GenBank/DDBJ whole genome shotgun (WGS) entry which is preliminary data.</text>
</comment>
<dbReference type="PANTHER" id="PTHR21666">
    <property type="entry name" value="PEPTIDASE-RELATED"/>
    <property type="match status" value="1"/>
</dbReference>
<dbReference type="AlphaFoldDB" id="X0ZFQ9"/>
<dbReference type="Gene3D" id="2.70.70.10">
    <property type="entry name" value="Glucose Permease (Domain IIA)"/>
    <property type="match status" value="1"/>
</dbReference>
<dbReference type="EMBL" id="BART01000240">
    <property type="protein sequence ID" value="GAG68475.1"/>
    <property type="molecule type" value="Genomic_DNA"/>
</dbReference>
<dbReference type="Pfam" id="PF01551">
    <property type="entry name" value="Peptidase_M23"/>
    <property type="match status" value="1"/>
</dbReference>
<gene>
    <name evidence="4" type="ORF">S01H4_01341</name>
</gene>
<dbReference type="InterPro" id="IPR011055">
    <property type="entry name" value="Dup_hybrid_motif"/>
</dbReference>
<name>X0ZFQ9_9ZZZZ</name>
<keyword evidence="1" id="KW-0732">Signal</keyword>
<feature type="coiled-coil region" evidence="2">
    <location>
        <begin position="45"/>
        <end position="128"/>
    </location>
</feature>
<keyword evidence="2" id="KW-0175">Coiled coil</keyword>
<accession>X0ZFQ9</accession>
<dbReference type="InterPro" id="IPR050570">
    <property type="entry name" value="Cell_wall_metabolism_enzyme"/>
</dbReference>
<dbReference type="CDD" id="cd12797">
    <property type="entry name" value="M23_peptidase"/>
    <property type="match status" value="1"/>
</dbReference>
<protein>
    <recommendedName>
        <fullName evidence="3">M23ase beta-sheet core domain-containing protein</fullName>
    </recommendedName>
</protein>
<dbReference type="InterPro" id="IPR016047">
    <property type="entry name" value="M23ase_b-sheet_dom"/>
</dbReference>
<evidence type="ECO:0000256" key="2">
    <source>
        <dbReference type="SAM" id="Coils"/>
    </source>
</evidence>
<dbReference type="PANTHER" id="PTHR21666:SF289">
    <property type="entry name" value="L-ALA--D-GLU ENDOPEPTIDASE"/>
    <property type="match status" value="1"/>
</dbReference>
<dbReference type="GO" id="GO:0004222">
    <property type="term" value="F:metalloendopeptidase activity"/>
    <property type="evidence" value="ECO:0007669"/>
    <property type="project" value="TreeGrafter"/>
</dbReference>
<sequence length="394" mass="45265">MRLMKTKLKKNLICAFSLTLIFIFLFSNTAYGGNNNIYSNPEQKLKQIKNEQEKTKNQINLSKQKEKEFQTQVNNVEGGINEIQADLDDHLVKLDELNSEIRGIEWDLEKKKNKIILLENELREKYAILVDRLVEIYKDKEEGFISILSEPIDLQDFINRWKLVNVVADKDAIIVENVLKTRNNIIVEKKEIEEEREYYEHLIEKQTTLIRITEKKRSDLQEIYNQKFTLLTSAKKNTKQLEYLLRQQEAEAKMIEAYLASLREGSFSGKFLWPTVRGRISSGFGYRTYPRRAFHYGMDIAVPYGSPIFAAANGKVVKVTFGWGGGYGNYLIIYHGGGYATLYAHCSRIIISNGQSVKAGQVIAYIGSTGFSTGSHLHFEVRINGVAKNPSNYF</sequence>
<dbReference type="SUPFAM" id="SSF57997">
    <property type="entry name" value="Tropomyosin"/>
    <property type="match status" value="1"/>
</dbReference>
<reference evidence="4" key="1">
    <citation type="journal article" date="2014" name="Front. Microbiol.">
        <title>High frequency of phylogenetically diverse reductive dehalogenase-homologous genes in deep subseafloor sedimentary metagenomes.</title>
        <authorList>
            <person name="Kawai M."/>
            <person name="Futagami T."/>
            <person name="Toyoda A."/>
            <person name="Takaki Y."/>
            <person name="Nishi S."/>
            <person name="Hori S."/>
            <person name="Arai W."/>
            <person name="Tsubouchi T."/>
            <person name="Morono Y."/>
            <person name="Uchiyama I."/>
            <person name="Ito T."/>
            <person name="Fujiyama A."/>
            <person name="Inagaki F."/>
            <person name="Takami H."/>
        </authorList>
    </citation>
    <scope>NUCLEOTIDE SEQUENCE</scope>
    <source>
        <strain evidence="4">Expedition CK06-06</strain>
    </source>
</reference>
<evidence type="ECO:0000313" key="4">
    <source>
        <dbReference type="EMBL" id="GAG68475.1"/>
    </source>
</evidence>
<dbReference type="SUPFAM" id="SSF51261">
    <property type="entry name" value="Duplicated hybrid motif"/>
    <property type="match status" value="1"/>
</dbReference>
<evidence type="ECO:0000256" key="1">
    <source>
        <dbReference type="ARBA" id="ARBA00022729"/>
    </source>
</evidence>